<evidence type="ECO:0000256" key="4">
    <source>
        <dbReference type="ARBA" id="ARBA00022989"/>
    </source>
</evidence>
<dbReference type="InterPro" id="IPR025857">
    <property type="entry name" value="MacB_PCD"/>
</dbReference>
<reference evidence="9 10" key="1">
    <citation type="submission" date="2020-01" db="EMBL/GenBank/DDBJ databases">
        <title>Sphingomonas sp. C33 whole genome sequece.</title>
        <authorList>
            <person name="Park C."/>
        </authorList>
    </citation>
    <scope>NUCLEOTIDE SEQUENCE [LARGE SCALE GENOMIC DNA]</scope>
    <source>
        <strain evidence="9 10">C33</strain>
    </source>
</reference>
<dbReference type="KEGG" id="schy:GVO57_09480"/>
<dbReference type="Proteomes" id="UP000464468">
    <property type="component" value="Chromosome"/>
</dbReference>
<feature type="transmembrane region" description="Helical" evidence="6">
    <location>
        <begin position="769"/>
        <end position="791"/>
    </location>
</feature>
<feature type="transmembrane region" description="Helical" evidence="6">
    <location>
        <begin position="372"/>
        <end position="393"/>
    </location>
</feature>
<evidence type="ECO:0000259" key="8">
    <source>
        <dbReference type="Pfam" id="PF12704"/>
    </source>
</evidence>
<evidence type="ECO:0000313" key="10">
    <source>
        <dbReference type="Proteomes" id="UP000464468"/>
    </source>
</evidence>
<dbReference type="PANTHER" id="PTHR30572:SF18">
    <property type="entry name" value="ABC-TYPE MACROLIDE FAMILY EXPORT SYSTEM PERMEASE COMPONENT 2"/>
    <property type="match status" value="1"/>
</dbReference>
<accession>A0A7Z2NXE6</accession>
<dbReference type="EMBL" id="CP047895">
    <property type="protein sequence ID" value="QHL91009.1"/>
    <property type="molecule type" value="Genomic_DNA"/>
</dbReference>
<keyword evidence="3 6" id="KW-0812">Transmembrane</keyword>
<dbReference type="Pfam" id="PF02687">
    <property type="entry name" value="FtsX"/>
    <property type="match status" value="2"/>
</dbReference>
<dbReference type="GO" id="GO:0005886">
    <property type="term" value="C:plasma membrane"/>
    <property type="evidence" value="ECO:0007669"/>
    <property type="project" value="UniProtKB-SubCell"/>
</dbReference>
<keyword evidence="4 6" id="KW-1133">Transmembrane helix</keyword>
<feature type="transmembrane region" description="Helical" evidence="6">
    <location>
        <begin position="282"/>
        <end position="303"/>
    </location>
</feature>
<evidence type="ECO:0000256" key="5">
    <source>
        <dbReference type="ARBA" id="ARBA00023136"/>
    </source>
</evidence>
<comment type="subcellular location">
    <subcellularLocation>
        <location evidence="1">Cell membrane</location>
        <topology evidence="1">Multi-pass membrane protein</topology>
    </subcellularLocation>
</comment>
<dbReference type="AlphaFoldDB" id="A0A7Z2NXE6"/>
<evidence type="ECO:0000256" key="2">
    <source>
        <dbReference type="ARBA" id="ARBA00022475"/>
    </source>
</evidence>
<name>A0A7Z2NXE6_9SPHN</name>
<feature type="transmembrane region" description="Helical" evidence="6">
    <location>
        <begin position="339"/>
        <end position="360"/>
    </location>
</feature>
<feature type="transmembrane region" description="Helical" evidence="6">
    <location>
        <begin position="20"/>
        <end position="41"/>
    </location>
</feature>
<feature type="transmembrane region" description="Helical" evidence="6">
    <location>
        <begin position="679"/>
        <end position="701"/>
    </location>
</feature>
<feature type="transmembrane region" description="Helical" evidence="6">
    <location>
        <begin position="425"/>
        <end position="446"/>
    </location>
</feature>
<organism evidence="9 10">
    <name type="scientific">Sphingomonas changnyeongensis</name>
    <dbReference type="NCBI Taxonomy" id="2698679"/>
    <lineage>
        <taxon>Bacteria</taxon>
        <taxon>Pseudomonadati</taxon>
        <taxon>Pseudomonadota</taxon>
        <taxon>Alphaproteobacteria</taxon>
        <taxon>Sphingomonadales</taxon>
        <taxon>Sphingomonadaceae</taxon>
        <taxon>Sphingomonas</taxon>
    </lineage>
</organism>
<keyword evidence="2" id="KW-1003">Cell membrane</keyword>
<dbReference type="InterPro" id="IPR050250">
    <property type="entry name" value="Macrolide_Exporter_MacB"/>
</dbReference>
<evidence type="ECO:0000256" key="1">
    <source>
        <dbReference type="ARBA" id="ARBA00004651"/>
    </source>
</evidence>
<dbReference type="PANTHER" id="PTHR30572">
    <property type="entry name" value="MEMBRANE COMPONENT OF TRANSPORTER-RELATED"/>
    <property type="match status" value="1"/>
</dbReference>
<dbReference type="GO" id="GO:0022857">
    <property type="term" value="F:transmembrane transporter activity"/>
    <property type="evidence" value="ECO:0007669"/>
    <property type="project" value="TreeGrafter"/>
</dbReference>
<evidence type="ECO:0000259" key="7">
    <source>
        <dbReference type="Pfam" id="PF02687"/>
    </source>
</evidence>
<feature type="domain" description="MacB-like periplasmic core" evidence="8">
    <location>
        <begin position="21"/>
        <end position="193"/>
    </location>
</feature>
<keyword evidence="5 6" id="KW-0472">Membrane</keyword>
<evidence type="ECO:0000313" key="9">
    <source>
        <dbReference type="EMBL" id="QHL91009.1"/>
    </source>
</evidence>
<proteinExistence type="predicted"/>
<dbReference type="RefSeq" id="WP_160592939.1">
    <property type="nucleotide sequence ID" value="NZ_CP047895.1"/>
</dbReference>
<feature type="domain" description="ABC3 transporter permease C-terminal" evidence="7">
    <location>
        <begin position="686"/>
        <end position="798"/>
    </location>
</feature>
<feature type="transmembrane region" description="Helical" evidence="6">
    <location>
        <begin position="738"/>
        <end position="757"/>
    </location>
</feature>
<protein>
    <submittedName>
        <fullName evidence="9">Transporter</fullName>
    </submittedName>
</protein>
<evidence type="ECO:0000256" key="6">
    <source>
        <dbReference type="SAM" id="Phobius"/>
    </source>
</evidence>
<feature type="domain" description="ABC3 transporter permease C-terminal" evidence="7">
    <location>
        <begin position="289"/>
        <end position="402"/>
    </location>
</feature>
<feature type="domain" description="MacB-like periplasmic core" evidence="8">
    <location>
        <begin position="426"/>
        <end position="626"/>
    </location>
</feature>
<gene>
    <name evidence="9" type="ORF">GVO57_09480</name>
</gene>
<evidence type="ECO:0000256" key="3">
    <source>
        <dbReference type="ARBA" id="ARBA00022692"/>
    </source>
</evidence>
<sequence>MTSLSLINFYRALTRHKREALLTIGGLALGIAAFLVLGLYVHFQTSFEKWLPGHDRVQLVQTEWRRTDGPFTGTLPYTMGGLLEQLKQDFPGLVGTRIQGGEAGGSVIHDGAAVLDDIAQVDADFLKVFPLVMQRGDPATALADPNAVVLSATAARRYFGNADPIGQTLAITLEKTANYRVTGVFEDLPGNTDLRFTMLTRIPAVHGEDWWYKWGSTAVATYLRFPSADAASAFAGRLPGFIDRRGFADLGPNASDTVALKLLPIAEQHLHPAGKEGASLRLTVATLGLVGLLTLFIAAVNYVNLATARAGLRAREVAVRKVLGGDRPMLMRQFLTESVLTAALATLLGLILTELSLPFVNAAGGLSLTIPYAIVLPALALLTVVIGIVAGLYPALLLSGFPPAQVLASARAPGGGRSGARTREALVVLQFALATAFIICALVLIAQMRHVRATDLGFERDGLLVVSSLNYSDLEPGPTARLMAAFRAVPGVSAVTTADAAVGGLGNNNLDNFAVPGRPGTGPALRRVLVGSDFFAVYRPRLLAGRLFDDARRTDDASGIPPEGERNIVINRTAAARLGFATPQDAIGKTFQTEGPRTIIGVVEDLRFASPRLPSDPAYYMAFRGVAPFPVVTLRYRGQTRAVMEDARIAWQQILPQVPFIADTGETHLRRLYQDDDRAGRLFAIGAGLAVVIGCLGLWGLAAFDTQRRVKEIGIRKTLGASSVNIVRLLVGRFVRPVLLANLIAWPLALVAARTWLAGFDDRIALSPLFFIAASALAVLIAVLTVIGHALRASRATPAWALRHE</sequence>
<dbReference type="Pfam" id="PF12704">
    <property type="entry name" value="MacB_PCD"/>
    <property type="match status" value="2"/>
</dbReference>
<keyword evidence="10" id="KW-1185">Reference proteome</keyword>
<dbReference type="InterPro" id="IPR003838">
    <property type="entry name" value="ABC3_permease_C"/>
</dbReference>